<keyword evidence="3" id="KW-0677">Repeat</keyword>
<keyword evidence="5" id="KW-0862">Zinc</keyword>
<evidence type="ECO:0000256" key="4">
    <source>
        <dbReference type="ARBA" id="ARBA00022771"/>
    </source>
</evidence>
<evidence type="ECO:0000313" key="9">
    <source>
        <dbReference type="EMBL" id="ESN91387.1"/>
    </source>
</evidence>
<reference evidence="10" key="3">
    <citation type="submission" date="2015-06" db="UniProtKB">
        <authorList>
            <consortium name="EnsemblMetazoa"/>
        </authorList>
    </citation>
    <scope>IDENTIFICATION</scope>
</reference>
<dbReference type="PROSITE" id="PS50157">
    <property type="entry name" value="ZINC_FINGER_C2H2_2"/>
    <property type="match status" value="3"/>
</dbReference>
<dbReference type="OMA" id="NICMPTH"/>
<dbReference type="HOGENOM" id="CLU_002678_42_18_1"/>
<evidence type="ECO:0000256" key="7">
    <source>
        <dbReference type="PROSITE-ProRule" id="PRU00042"/>
    </source>
</evidence>
<keyword evidence="2" id="KW-0479">Metal-binding</keyword>
<proteinExistence type="predicted"/>
<dbReference type="InterPro" id="IPR036236">
    <property type="entry name" value="Znf_C2H2_sf"/>
</dbReference>
<feature type="domain" description="C2H2-type" evidence="8">
    <location>
        <begin position="1"/>
        <end position="26"/>
    </location>
</feature>
<dbReference type="Pfam" id="PF00096">
    <property type="entry name" value="zf-C2H2"/>
    <property type="match status" value="3"/>
</dbReference>
<name>T1EJ50_HELRO</name>
<dbReference type="GO" id="GO:0005634">
    <property type="term" value="C:nucleus"/>
    <property type="evidence" value="ECO:0007669"/>
    <property type="project" value="UniProtKB-SubCell"/>
</dbReference>
<evidence type="ECO:0000259" key="8">
    <source>
        <dbReference type="PROSITE" id="PS50157"/>
    </source>
</evidence>
<dbReference type="GO" id="GO:0010468">
    <property type="term" value="P:regulation of gene expression"/>
    <property type="evidence" value="ECO:0007669"/>
    <property type="project" value="UniProtKB-ARBA"/>
</dbReference>
<dbReference type="STRING" id="6412.T1EJ50"/>
<dbReference type="FunFam" id="3.30.160.60:FF:000656">
    <property type="entry name" value="Zinc finger protein 541"/>
    <property type="match status" value="1"/>
</dbReference>
<dbReference type="PROSITE" id="PS00028">
    <property type="entry name" value="ZINC_FINGER_C2H2_1"/>
    <property type="match status" value="2"/>
</dbReference>
<organism evidence="10 11">
    <name type="scientific">Helobdella robusta</name>
    <name type="common">Californian leech</name>
    <dbReference type="NCBI Taxonomy" id="6412"/>
    <lineage>
        <taxon>Eukaryota</taxon>
        <taxon>Metazoa</taxon>
        <taxon>Spiralia</taxon>
        <taxon>Lophotrochozoa</taxon>
        <taxon>Annelida</taxon>
        <taxon>Clitellata</taxon>
        <taxon>Hirudinea</taxon>
        <taxon>Rhynchobdellida</taxon>
        <taxon>Glossiphoniidae</taxon>
        <taxon>Helobdella</taxon>
    </lineage>
</organism>
<evidence type="ECO:0000256" key="6">
    <source>
        <dbReference type="ARBA" id="ARBA00023242"/>
    </source>
</evidence>
<sequence>CVVCLKTFNNSSALAKHKLIHSDDRKYCCPVCTKSFKRQDHLHGHMMTHSTKKPYECQFTQCDKSYCDARSLRRH</sequence>
<dbReference type="Proteomes" id="UP000015101">
    <property type="component" value="Unassembled WGS sequence"/>
</dbReference>
<keyword evidence="4 7" id="KW-0863">Zinc-finger</keyword>
<keyword evidence="11" id="KW-1185">Reference proteome</keyword>
<dbReference type="FunFam" id="3.30.160.60:FF:000744">
    <property type="entry name" value="zinc finger E-box-binding homeobox 1"/>
    <property type="match status" value="1"/>
</dbReference>
<evidence type="ECO:0000256" key="5">
    <source>
        <dbReference type="ARBA" id="ARBA00022833"/>
    </source>
</evidence>
<evidence type="ECO:0000313" key="10">
    <source>
        <dbReference type="EnsemblMetazoa" id="HelroP142196"/>
    </source>
</evidence>
<dbReference type="AlphaFoldDB" id="T1EJ50"/>
<dbReference type="eggNOG" id="KOG1721">
    <property type="taxonomic scope" value="Eukaryota"/>
</dbReference>
<dbReference type="InterPro" id="IPR013087">
    <property type="entry name" value="Znf_C2H2_type"/>
</dbReference>
<dbReference type="RefSeq" id="XP_009030248.1">
    <property type="nucleotide sequence ID" value="XM_009032000.1"/>
</dbReference>
<gene>
    <name evidence="10" type="primary">20196600</name>
    <name evidence="9" type="ORF">HELRODRAFT_142196</name>
</gene>
<dbReference type="EnsemblMetazoa" id="HelroT142196">
    <property type="protein sequence ID" value="HelroP142196"/>
    <property type="gene ID" value="HelroG142196"/>
</dbReference>
<keyword evidence="6" id="KW-0539">Nucleus</keyword>
<reference evidence="11" key="1">
    <citation type="submission" date="2012-12" db="EMBL/GenBank/DDBJ databases">
        <authorList>
            <person name="Hellsten U."/>
            <person name="Grimwood J."/>
            <person name="Chapman J.A."/>
            <person name="Shapiro H."/>
            <person name="Aerts A."/>
            <person name="Otillar R.P."/>
            <person name="Terry A.Y."/>
            <person name="Boore J.L."/>
            <person name="Simakov O."/>
            <person name="Marletaz F."/>
            <person name="Cho S.-J."/>
            <person name="Edsinger-Gonzales E."/>
            <person name="Havlak P."/>
            <person name="Kuo D.-H."/>
            <person name="Larsson T."/>
            <person name="Lv J."/>
            <person name="Arendt D."/>
            <person name="Savage R."/>
            <person name="Osoegawa K."/>
            <person name="de Jong P."/>
            <person name="Lindberg D.R."/>
            <person name="Seaver E.C."/>
            <person name="Weisblat D.A."/>
            <person name="Putnam N.H."/>
            <person name="Grigoriev I.V."/>
            <person name="Rokhsar D.S."/>
        </authorList>
    </citation>
    <scope>NUCLEOTIDE SEQUENCE</scope>
</reference>
<dbReference type="InterPro" id="IPR050717">
    <property type="entry name" value="C2H2-ZF_Transcription_Reg"/>
</dbReference>
<protein>
    <recommendedName>
        <fullName evidence="8">C2H2-type domain-containing protein</fullName>
    </recommendedName>
</protein>
<comment type="subcellular location">
    <subcellularLocation>
        <location evidence="1">Nucleus</location>
    </subcellularLocation>
</comment>
<dbReference type="PANTHER" id="PTHR14196:SF12">
    <property type="entry name" value="ZINC FINGER PROTEIN 208-LIKE"/>
    <property type="match status" value="1"/>
</dbReference>
<dbReference type="SUPFAM" id="SSF57667">
    <property type="entry name" value="beta-beta-alpha zinc fingers"/>
    <property type="match status" value="2"/>
</dbReference>
<feature type="domain" description="C2H2-type" evidence="8">
    <location>
        <begin position="55"/>
        <end position="75"/>
    </location>
</feature>
<dbReference type="CTD" id="20196600"/>
<dbReference type="EMBL" id="AMQM01002046">
    <property type="status" value="NOT_ANNOTATED_CDS"/>
    <property type="molecule type" value="Genomic_DNA"/>
</dbReference>
<dbReference type="OrthoDB" id="3565419at2759"/>
<evidence type="ECO:0000256" key="3">
    <source>
        <dbReference type="ARBA" id="ARBA00022737"/>
    </source>
</evidence>
<accession>T1EJ50</accession>
<dbReference type="EMBL" id="KB097700">
    <property type="protein sequence ID" value="ESN91387.1"/>
    <property type="molecule type" value="Genomic_DNA"/>
</dbReference>
<evidence type="ECO:0000256" key="2">
    <source>
        <dbReference type="ARBA" id="ARBA00022723"/>
    </source>
</evidence>
<dbReference type="GeneID" id="20196600"/>
<reference evidence="9 11" key="2">
    <citation type="journal article" date="2013" name="Nature">
        <title>Insights into bilaterian evolution from three spiralian genomes.</title>
        <authorList>
            <person name="Simakov O."/>
            <person name="Marletaz F."/>
            <person name="Cho S.J."/>
            <person name="Edsinger-Gonzales E."/>
            <person name="Havlak P."/>
            <person name="Hellsten U."/>
            <person name="Kuo D.H."/>
            <person name="Larsson T."/>
            <person name="Lv J."/>
            <person name="Arendt D."/>
            <person name="Savage R."/>
            <person name="Osoegawa K."/>
            <person name="de Jong P."/>
            <person name="Grimwood J."/>
            <person name="Chapman J.A."/>
            <person name="Shapiro H."/>
            <person name="Aerts A."/>
            <person name="Otillar R.P."/>
            <person name="Terry A.Y."/>
            <person name="Boore J.L."/>
            <person name="Grigoriev I.V."/>
            <person name="Lindberg D.R."/>
            <person name="Seaver E.C."/>
            <person name="Weisblat D.A."/>
            <person name="Putnam N.H."/>
            <person name="Rokhsar D.S."/>
        </authorList>
    </citation>
    <scope>NUCLEOTIDE SEQUENCE</scope>
</reference>
<dbReference type="KEGG" id="hro:HELRODRAFT_142196"/>
<dbReference type="Gene3D" id="3.30.160.60">
    <property type="entry name" value="Classic Zinc Finger"/>
    <property type="match status" value="3"/>
</dbReference>
<evidence type="ECO:0000256" key="1">
    <source>
        <dbReference type="ARBA" id="ARBA00004123"/>
    </source>
</evidence>
<evidence type="ECO:0000313" key="11">
    <source>
        <dbReference type="Proteomes" id="UP000015101"/>
    </source>
</evidence>
<feature type="domain" description="C2H2-type" evidence="8">
    <location>
        <begin position="27"/>
        <end position="54"/>
    </location>
</feature>
<dbReference type="PANTHER" id="PTHR14196">
    <property type="entry name" value="ODD-SKIPPED - RELATED"/>
    <property type="match status" value="1"/>
</dbReference>
<dbReference type="InParanoid" id="T1EJ50"/>
<dbReference type="GO" id="GO:0008270">
    <property type="term" value="F:zinc ion binding"/>
    <property type="evidence" value="ECO:0007669"/>
    <property type="project" value="UniProtKB-KW"/>
</dbReference>
<dbReference type="SMART" id="SM00355">
    <property type="entry name" value="ZnF_C2H2"/>
    <property type="match status" value="3"/>
</dbReference>